<dbReference type="eggNOG" id="COG0565">
    <property type="taxonomic scope" value="Bacteria"/>
</dbReference>
<feature type="domain" description="tRNA/rRNA methyltransferase SpoU type" evidence="5">
    <location>
        <begin position="19"/>
        <end position="168"/>
    </location>
</feature>
<dbReference type="RefSeq" id="WP_013505032.1">
    <property type="nucleotide sequence ID" value="NC_014836.1"/>
</dbReference>
<evidence type="ECO:0000256" key="2">
    <source>
        <dbReference type="ARBA" id="ARBA00022603"/>
    </source>
</evidence>
<dbReference type="InParanoid" id="E6W765"/>
<dbReference type="GO" id="GO:0005829">
    <property type="term" value="C:cytosol"/>
    <property type="evidence" value="ECO:0007669"/>
    <property type="project" value="TreeGrafter"/>
</dbReference>
<dbReference type="EMBL" id="CP002432">
    <property type="protein sequence ID" value="ADU65143.1"/>
    <property type="molecule type" value="Genomic_DNA"/>
</dbReference>
<dbReference type="AlphaFoldDB" id="E6W765"/>
<keyword evidence="4" id="KW-0949">S-adenosyl-L-methionine</keyword>
<evidence type="ECO:0000313" key="6">
    <source>
        <dbReference type="EMBL" id="ADU65143.1"/>
    </source>
</evidence>
<dbReference type="SUPFAM" id="SSF75217">
    <property type="entry name" value="alpha/beta knot"/>
    <property type="match status" value="1"/>
</dbReference>
<keyword evidence="7" id="KW-1185">Reference proteome</keyword>
<dbReference type="GO" id="GO:0008173">
    <property type="term" value="F:RNA methyltransferase activity"/>
    <property type="evidence" value="ECO:0007669"/>
    <property type="project" value="InterPro"/>
</dbReference>
<dbReference type="InterPro" id="IPR001537">
    <property type="entry name" value="SpoU_MeTrfase"/>
</dbReference>
<evidence type="ECO:0000313" key="7">
    <source>
        <dbReference type="Proteomes" id="UP000002572"/>
    </source>
</evidence>
<evidence type="ECO:0000256" key="3">
    <source>
        <dbReference type="ARBA" id="ARBA00022679"/>
    </source>
</evidence>
<gene>
    <name evidence="6" type="ordered locus">Selin_0387</name>
</gene>
<reference evidence="6 7" key="1">
    <citation type="submission" date="2010-12" db="EMBL/GenBank/DDBJ databases">
        <title>Complete sequence of Desulfurispirillum indicum S5.</title>
        <authorList>
            <consortium name="US DOE Joint Genome Institute"/>
            <person name="Lucas S."/>
            <person name="Copeland A."/>
            <person name="Lapidus A."/>
            <person name="Cheng J.-F."/>
            <person name="Goodwin L."/>
            <person name="Pitluck S."/>
            <person name="Chertkov O."/>
            <person name="Held B."/>
            <person name="Detter J.C."/>
            <person name="Han C."/>
            <person name="Tapia R."/>
            <person name="Land M."/>
            <person name="Hauser L."/>
            <person name="Kyrpides N."/>
            <person name="Ivanova N."/>
            <person name="Mikhailova N."/>
            <person name="Haggblom M."/>
            <person name="Rauschenbach I."/>
            <person name="Bini E."/>
            <person name="Woyke T."/>
        </authorList>
    </citation>
    <scope>NUCLEOTIDE SEQUENCE [LARGE SCALE GENOMIC DNA]</scope>
    <source>
        <strain evidence="7">ATCC BAA-1389 / DSM 22839 / S5</strain>
    </source>
</reference>
<keyword evidence="2 6" id="KW-0489">Methyltransferase</keyword>
<sequence>MSGPAPAAEESTGWKNGVWVLLNNIEGPVNLGFISRAMANTGFAQLRFCGPVSADDPDVLRYAVHSGHLRENFTRVEDIGGLCRAMDVVIGMSPRQPWSDGCDITLDQLPALVGQHTAAHKRVGLLFGNEAHGLDNAALSHCRYRLALPTDSGYTSMNLAQAVLIVLWELHRHGASGVGIDPSMPAAAPASMREQFLEKLRQYLELIDYLDPQNPDHLWQELAIMIRKRDWSERELTLLMGLIHTSRKRLLSAGHKINTENSRHPAP</sequence>
<accession>E6W765</accession>
<dbReference type="InterPro" id="IPR029026">
    <property type="entry name" value="tRNA_m1G_MTases_N"/>
</dbReference>
<dbReference type="KEGG" id="din:Selin_0387"/>
<dbReference type="STRING" id="653733.Selin_0387"/>
<evidence type="ECO:0000259" key="5">
    <source>
        <dbReference type="Pfam" id="PF00588"/>
    </source>
</evidence>
<dbReference type="FunCoup" id="E6W765">
    <property type="interactions" value="158"/>
</dbReference>
<proteinExistence type="inferred from homology"/>
<dbReference type="GO" id="GO:0002128">
    <property type="term" value="P:tRNA nucleoside ribose methylation"/>
    <property type="evidence" value="ECO:0007669"/>
    <property type="project" value="TreeGrafter"/>
</dbReference>
<dbReference type="GO" id="GO:0003723">
    <property type="term" value="F:RNA binding"/>
    <property type="evidence" value="ECO:0007669"/>
    <property type="project" value="InterPro"/>
</dbReference>
<dbReference type="Gene3D" id="1.10.8.590">
    <property type="match status" value="1"/>
</dbReference>
<organism evidence="6 7">
    <name type="scientific">Desulfurispirillum indicum (strain ATCC BAA-1389 / DSM 22839 / S5)</name>
    <dbReference type="NCBI Taxonomy" id="653733"/>
    <lineage>
        <taxon>Bacteria</taxon>
        <taxon>Pseudomonadati</taxon>
        <taxon>Chrysiogenota</taxon>
        <taxon>Chrysiogenia</taxon>
        <taxon>Chrysiogenales</taxon>
        <taxon>Chrysiogenaceae</taxon>
        <taxon>Desulfurispirillum</taxon>
    </lineage>
</organism>
<dbReference type="Pfam" id="PF00588">
    <property type="entry name" value="SpoU_methylase"/>
    <property type="match status" value="1"/>
</dbReference>
<evidence type="ECO:0000256" key="4">
    <source>
        <dbReference type="ARBA" id="ARBA00022691"/>
    </source>
</evidence>
<dbReference type="PANTHER" id="PTHR42786:SF2">
    <property type="entry name" value="TRNA (CYTIDINE_URIDINE-2'-O-)-METHYLTRANSFERASE TRMJ"/>
    <property type="match status" value="1"/>
</dbReference>
<comment type="similarity">
    <text evidence="1">Belongs to the class IV-like SAM-binding methyltransferase superfamily. RNA methyltransferase TrmH family.</text>
</comment>
<dbReference type="InterPro" id="IPR029028">
    <property type="entry name" value="Alpha/beta_knot_MTases"/>
</dbReference>
<dbReference type="PANTHER" id="PTHR42786">
    <property type="entry name" value="TRNA/RRNA METHYLTRANSFERASE"/>
    <property type="match status" value="1"/>
</dbReference>
<evidence type="ECO:0000256" key="1">
    <source>
        <dbReference type="ARBA" id="ARBA00007228"/>
    </source>
</evidence>
<dbReference type="PIRSF" id="PIRSF004808">
    <property type="entry name" value="LasT"/>
    <property type="match status" value="1"/>
</dbReference>
<dbReference type="HOGENOM" id="CLU_056931_0_0_0"/>
<dbReference type="Proteomes" id="UP000002572">
    <property type="component" value="Chromosome"/>
</dbReference>
<dbReference type="Gene3D" id="3.40.1280.10">
    <property type="match status" value="1"/>
</dbReference>
<dbReference type="InterPro" id="IPR004384">
    <property type="entry name" value="RNA_MeTrfase_TrmJ/LasT"/>
</dbReference>
<keyword evidence="3 6" id="KW-0808">Transferase</keyword>
<name>E6W765_DESIS</name>
<dbReference type="CDD" id="cd18093">
    <property type="entry name" value="SpoU-like_TrmJ"/>
    <property type="match status" value="1"/>
</dbReference>
<protein>
    <submittedName>
        <fullName evidence="6">tRNA/rRNA methyltransferase (SpoU)</fullName>
    </submittedName>
</protein>